<dbReference type="Proteomes" id="UP000663843">
    <property type="component" value="Unassembled WGS sequence"/>
</dbReference>
<dbReference type="AlphaFoldDB" id="A0A8H3AHH3"/>
<dbReference type="SUPFAM" id="SSF81383">
    <property type="entry name" value="F-box domain"/>
    <property type="match status" value="1"/>
</dbReference>
<accession>A0A8H3AHH3</accession>
<name>A0A8H3AHH3_9AGAM</name>
<gene>
    <name evidence="2" type="ORF">RDB_LOCUS54385</name>
</gene>
<dbReference type="Gene3D" id="3.80.10.10">
    <property type="entry name" value="Ribonuclease Inhibitor"/>
    <property type="match status" value="1"/>
</dbReference>
<feature type="domain" description="F-box" evidence="1">
    <location>
        <begin position="4"/>
        <end position="53"/>
    </location>
</feature>
<dbReference type="SUPFAM" id="SSF52047">
    <property type="entry name" value="RNI-like"/>
    <property type="match status" value="1"/>
</dbReference>
<comment type="caution">
    <text evidence="2">The sequence shown here is derived from an EMBL/GenBank/DDBJ whole genome shotgun (WGS) entry which is preliminary data.</text>
</comment>
<dbReference type="Pfam" id="PF12937">
    <property type="entry name" value="F-box-like"/>
    <property type="match status" value="1"/>
</dbReference>
<dbReference type="EMBL" id="CAJMWT010001828">
    <property type="protein sequence ID" value="CAE6421622.1"/>
    <property type="molecule type" value="Genomic_DNA"/>
</dbReference>
<dbReference type="InterPro" id="IPR036047">
    <property type="entry name" value="F-box-like_dom_sf"/>
</dbReference>
<dbReference type="InterPro" id="IPR001810">
    <property type="entry name" value="F-box_dom"/>
</dbReference>
<evidence type="ECO:0000313" key="2">
    <source>
        <dbReference type="EMBL" id="CAE6421622.1"/>
    </source>
</evidence>
<evidence type="ECO:0000259" key="1">
    <source>
        <dbReference type="PROSITE" id="PS50181"/>
    </source>
</evidence>
<proteinExistence type="predicted"/>
<reference evidence="2" key="1">
    <citation type="submission" date="2021-01" db="EMBL/GenBank/DDBJ databases">
        <authorList>
            <person name="Kaushik A."/>
        </authorList>
    </citation>
    <scope>NUCLEOTIDE SEQUENCE</scope>
    <source>
        <strain evidence="2">AG2-2IIIB</strain>
    </source>
</reference>
<dbReference type="PROSITE" id="PS50181">
    <property type="entry name" value="FBOX"/>
    <property type="match status" value="1"/>
</dbReference>
<protein>
    <recommendedName>
        <fullName evidence="1">F-box domain-containing protein</fullName>
    </recommendedName>
</protein>
<evidence type="ECO:0000313" key="3">
    <source>
        <dbReference type="Proteomes" id="UP000663843"/>
    </source>
</evidence>
<sequence>MSSMGLLSSLPNELLDAVFDLLSKSDLASISLVCHAWQNCAFPRLYHTVYISLATDLQLMVSRIKSEDETGPLSIVSYLKGLVLDNMFVLDHPGRRKINERDLIDLQTVISRLVGLEILGWDLGFVPQGCRIFELFQSECPKLAFVRIDLQSEVKYGSDEYKSLLRLTGISELSVKIYYRGTASADYAREWAPVLIASPNLVSFSIRFYASRSIGFDVSGLVAALGDQFTRPRLHTFGIHGYLDQEWESLFDQSSQIHTLWAFFKRHPNIQNLALAHSYDVDGYRSHTINPDHVAQLFPSLQRFKGPNILIRPLVFSSLAPQLKALTAGDYRLDDYWASAEGPRNHITTMPHLRELSIQAYAGDAKILLDVLNTFITAAPGLEKIEIPNLHVDGPDFVRLVQTLRRAGSLIEIDLNSSLLKYVPFSGMAALTVGENAAALELKNACPRLQVFRIEGYEVKKWGSSSRCKRTPIFGPIP</sequence>
<dbReference type="Gene3D" id="1.20.1280.50">
    <property type="match status" value="1"/>
</dbReference>
<organism evidence="2 3">
    <name type="scientific">Rhizoctonia solani</name>
    <dbReference type="NCBI Taxonomy" id="456999"/>
    <lineage>
        <taxon>Eukaryota</taxon>
        <taxon>Fungi</taxon>
        <taxon>Dikarya</taxon>
        <taxon>Basidiomycota</taxon>
        <taxon>Agaricomycotina</taxon>
        <taxon>Agaricomycetes</taxon>
        <taxon>Cantharellales</taxon>
        <taxon>Ceratobasidiaceae</taxon>
        <taxon>Rhizoctonia</taxon>
    </lineage>
</organism>
<dbReference type="InterPro" id="IPR032675">
    <property type="entry name" value="LRR_dom_sf"/>
</dbReference>